<dbReference type="GO" id="GO:0008113">
    <property type="term" value="F:peptide-methionine (S)-S-oxide reductase activity"/>
    <property type="evidence" value="ECO:0007669"/>
    <property type="project" value="UniProtKB-UniRule"/>
</dbReference>
<name>A0A0K8QNL5_9GAMM</name>
<comment type="function">
    <text evidence="4">Has an important function as a repair enzyme for proteins that have been inactivated by oxidation. Catalyzes the reversible oxidation-reduction of methionine sulfoxide in proteins to methionine.</text>
</comment>
<dbReference type="STRING" id="1475481.GCA_000953855_01332"/>
<evidence type="ECO:0000313" key="8">
    <source>
        <dbReference type="Proteomes" id="UP000253740"/>
    </source>
</evidence>
<comment type="catalytic activity">
    <reaction evidence="3 4">
        <text>[thioredoxin]-disulfide + L-methionine + H2O = L-methionine (S)-S-oxide + [thioredoxin]-dithiol</text>
        <dbReference type="Rhea" id="RHEA:19993"/>
        <dbReference type="Rhea" id="RHEA-COMP:10698"/>
        <dbReference type="Rhea" id="RHEA-COMP:10700"/>
        <dbReference type="ChEBI" id="CHEBI:15377"/>
        <dbReference type="ChEBI" id="CHEBI:29950"/>
        <dbReference type="ChEBI" id="CHEBI:50058"/>
        <dbReference type="ChEBI" id="CHEBI:57844"/>
        <dbReference type="ChEBI" id="CHEBI:58772"/>
        <dbReference type="EC" id="1.8.4.11"/>
    </reaction>
</comment>
<dbReference type="HOGENOM" id="CLU_031040_10_0_6"/>
<comment type="catalytic activity">
    <reaction evidence="2 4">
        <text>L-methionyl-[protein] + [thioredoxin]-disulfide + H2O = L-methionyl-(S)-S-oxide-[protein] + [thioredoxin]-dithiol</text>
        <dbReference type="Rhea" id="RHEA:14217"/>
        <dbReference type="Rhea" id="RHEA-COMP:10698"/>
        <dbReference type="Rhea" id="RHEA-COMP:10700"/>
        <dbReference type="Rhea" id="RHEA-COMP:12313"/>
        <dbReference type="Rhea" id="RHEA-COMP:12315"/>
        <dbReference type="ChEBI" id="CHEBI:15377"/>
        <dbReference type="ChEBI" id="CHEBI:16044"/>
        <dbReference type="ChEBI" id="CHEBI:29950"/>
        <dbReference type="ChEBI" id="CHEBI:44120"/>
        <dbReference type="ChEBI" id="CHEBI:50058"/>
        <dbReference type="EC" id="1.8.4.11"/>
    </reaction>
</comment>
<feature type="active site" evidence="4">
    <location>
        <position position="42"/>
    </location>
</feature>
<dbReference type="NCBIfam" id="TIGR00401">
    <property type="entry name" value="msrA"/>
    <property type="match status" value="1"/>
</dbReference>
<proteinExistence type="inferred from homology"/>
<dbReference type="SUPFAM" id="SSF55068">
    <property type="entry name" value="Peptide methionine sulfoxide reductase"/>
    <property type="match status" value="1"/>
</dbReference>
<dbReference type="PANTHER" id="PTHR43774">
    <property type="entry name" value="PEPTIDE METHIONINE SULFOXIDE REDUCTASE"/>
    <property type="match status" value="1"/>
</dbReference>
<sequence length="228" mass="24635">MAATCDIRGASLRIAPDQFPDPVRDLDARGAAERSAVLAGGCFWCVEAVFRELDGVLDATSGYAGGRAADADYRTVCGGDTGHAEVVRVRYDPRRLSYGQLLKVFFAVAHDPTQRNRQGNDVGTQYRSAIFYADADERAVAAAYIRQLDAAGVFTAPIATTLEPLEAFYPAEAYHQNYAALHPEQPYIALVSAPKVEKLRTYFGERVKPTDATSPFDAPLSPAGKGRG</sequence>
<organism evidence="7">
    <name type="scientific">Mizugakiibacter sediminis</name>
    <dbReference type="NCBI Taxonomy" id="1475481"/>
    <lineage>
        <taxon>Bacteria</taxon>
        <taxon>Pseudomonadati</taxon>
        <taxon>Pseudomonadota</taxon>
        <taxon>Gammaproteobacteria</taxon>
        <taxon>Lysobacterales</taxon>
        <taxon>Rhodanobacteraceae</taxon>
        <taxon>Mizugakiibacter</taxon>
    </lineage>
</organism>
<dbReference type="OrthoDB" id="4174719at2"/>
<dbReference type="InterPro" id="IPR002569">
    <property type="entry name" value="Met_Sox_Rdtase_MsrA_dom"/>
</dbReference>
<dbReference type="Pfam" id="PF01625">
    <property type="entry name" value="PMSR"/>
    <property type="match status" value="1"/>
</dbReference>
<dbReference type="EC" id="1.8.4.11" evidence="4"/>
<dbReference type="RefSeq" id="WP_062536296.1">
    <property type="nucleotide sequence ID" value="NZ_DF970183.1"/>
</dbReference>
<evidence type="ECO:0000313" key="7">
    <source>
        <dbReference type="EMBL" id="GAP66012.1"/>
    </source>
</evidence>
<accession>A0A0K8QNL5</accession>
<reference evidence="6" key="1">
    <citation type="submission" date="2015-03" db="EMBL/GenBank/DDBJ databases">
        <title>Draft genome sequence of Mizugakiibacter sediminis skMP5.</title>
        <authorList>
            <person name="Watanabe T."/>
            <person name="Kojima H."/>
            <person name="Fukui M."/>
        </authorList>
    </citation>
    <scope>NUCLEOTIDE SEQUENCE</scope>
    <source>
        <strain evidence="6">SkMP5</strain>
    </source>
</reference>
<reference evidence="7" key="2">
    <citation type="submission" date="2015-08" db="EMBL/GenBank/DDBJ databases">
        <title>Complete DNA Sequence of Pseudomonas syringae pv. actinidiae, the Causal Agent of Kiwifruit Canker Disease.</title>
        <authorList>
            <person name="Rikkerink E.H.A."/>
            <person name="Fineran P.C."/>
        </authorList>
    </citation>
    <scope>NUCLEOTIDE SEQUENCE</scope>
    <source>
        <strain evidence="7">SkMP5</strain>
    </source>
</reference>
<dbReference type="EMBL" id="DF970183">
    <property type="protein sequence ID" value="GAP66012.1"/>
    <property type="molecule type" value="Genomic_DNA"/>
</dbReference>
<evidence type="ECO:0000313" key="6">
    <source>
        <dbReference type="EMBL" id="GAN44802.1"/>
    </source>
</evidence>
<evidence type="ECO:0000256" key="4">
    <source>
        <dbReference type="HAMAP-Rule" id="MF_01401"/>
    </source>
</evidence>
<dbReference type="Proteomes" id="UP000253740">
    <property type="component" value="Unassembled WGS sequence"/>
</dbReference>
<comment type="similarity">
    <text evidence="4">Belongs to the MsrA Met sulfoxide reductase family.</text>
</comment>
<dbReference type="EMBL" id="DF952378">
    <property type="protein sequence ID" value="GAN44802.1"/>
    <property type="molecule type" value="Genomic_DNA"/>
</dbReference>
<dbReference type="AlphaFoldDB" id="A0A0K8QNL5"/>
<evidence type="ECO:0000256" key="1">
    <source>
        <dbReference type="ARBA" id="ARBA00023002"/>
    </source>
</evidence>
<dbReference type="InterPro" id="IPR036509">
    <property type="entry name" value="Met_Sox_Rdtase_MsrA_sf"/>
</dbReference>
<gene>
    <name evidence="4" type="primary">msrA</name>
    <name evidence="6" type="ORF">MBSD_1337</name>
    <name evidence="7" type="ORF">MBSD_n1314</name>
</gene>
<dbReference type="PANTHER" id="PTHR43774:SF1">
    <property type="entry name" value="PEPTIDE METHIONINE SULFOXIDE REDUCTASE MSRA 2"/>
    <property type="match status" value="1"/>
</dbReference>
<protein>
    <recommendedName>
        <fullName evidence="4">Peptide methionine sulfoxide reductase MsrA</fullName>
        <shortName evidence="4">Protein-methionine-S-oxide reductase</shortName>
        <ecNumber evidence="4">1.8.4.11</ecNumber>
    </recommendedName>
    <alternativeName>
        <fullName evidence="4">Peptide-methionine (S)-S-oxide reductase</fullName>
        <shortName evidence="4">Peptide Met(O) reductase</shortName>
    </alternativeName>
</protein>
<feature type="domain" description="Peptide methionine sulphoxide reductase MsrA" evidence="5">
    <location>
        <begin position="36"/>
        <end position="187"/>
    </location>
</feature>
<evidence type="ECO:0000256" key="3">
    <source>
        <dbReference type="ARBA" id="ARBA00048782"/>
    </source>
</evidence>
<keyword evidence="8" id="KW-1185">Reference proteome</keyword>
<dbReference type="HAMAP" id="MF_01401">
    <property type="entry name" value="MsrA"/>
    <property type="match status" value="1"/>
</dbReference>
<keyword evidence="1 4" id="KW-0560">Oxidoreductase</keyword>
<dbReference type="Gene3D" id="3.30.1060.10">
    <property type="entry name" value="Peptide methionine sulphoxide reductase MsrA"/>
    <property type="match status" value="1"/>
</dbReference>
<evidence type="ECO:0000259" key="5">
    <source>
        <dbReference type="Pfam" id="PF01625"/>
    </source>
</evidence>
<evidence type="ECO:0000256" key="2">
    <source>
        <dbReference type="ARBA" id="ARBA00047806"/>
    </source>
</evidence>